<sequence>MGVLHLIALSGLFRLVYCYENLCRRPTTVLTQSSTYDKHEADFANDGDVTTVKRFCASTDIKQTKAWLQADLGESFSIKIVKLYFANDGCEVGRFGENCKQCIGCHTCDIVSGECVFTPITKQQNVNEEKNFLLYLVIAVLCISLTMNGLMLTCILRQRTSRIRNATQEIKRCAAQGINNTIYQELGQVSGSPQYDQLQISSPGFMRR</sequence>
<dbReference type="EnsemblMetazoa" id="G8239.2">
    <property type="protein sequence ID" value="G8239.2:cds"/>
    <property type="gene ID" value="G8239"/>
</dbReference>
<organism evidence="3 4">
    <name type="scientific">Magallana gigas</name>
    <name type="common">Pacific oyster</name>
    <name type="synonym">Crassostrea gigas</name>
    <dbReference type="NCBI Taxonomy" id="29159"/>
    <lineage>
        <taxon>Eukaryota</taxon>
        <taxon>Metazoa</taxon>
        <taxon>Spiralia</taxon>
        <taxon>Lophotrochozoa</taxon>
        <taxon>Mollusca</taxon>
        <taxon>Bivalvia</taxon>
        <taxon>Autobranchia</taxon>
        <taxon>Pteriomorphia</taxon>
        <taxon>Ostreida</taxon>
        <taxon>Ostreoidea</taxon>
        <taxon>Ostreidae</taxon>
        <taxon>Magallana</taxon>
    </lineage>
</organism>
<dbReference type="Proteomes" id="UP000005408">
    <property type="component" value="Unassembled WGS sequence"/>
</dbReference>
<evidence type="ECO:0000256" key="1">
    <source>
        <dbReference type="SAM" id="Phobius"/>
    </source>
</evidence>
<keyword evidence="1" id="KW-0472">Membrane</keyword>
<evidence type="ECO:0000313" key="4">
    <source>
        <dbReference type="Proteomes" id="UP000005408"/>
    </source>
</evidence>
<feature type="transmembrane region" description="Helical" evidence="1">
    <location>
        <begin position="132"/>
        <end position="156"/>
    </location>
</feature>
<dbReference type="Gene3D" id="2.60.120.260">
    <property type="entry name" value="Galactose-binding domain-like"/>
    <property type="match status" value="1"/>
</dbReference>
<keyword evidence="2" id="KW-0732">Signal</keyword>
<name>A0A8W8NND2_MAGGI</name>
<accession>A0A8W8NND2</accession>
<proteinExistence type="predicted"/>
<dbReference type="InterPro" id="IPR008979">
    <property type="entry name" value="Galactose-bd-like_sf"/>
</dbReference>
<dbReference type="SUPFAM" id="SSF49785">
    <property type="entry name" value="Galactose-binding domain-like"/>
    <property type="match status" value="1"/>
</dbReference>
<protein>
    <submittedName>
        <fullName evidence="3">Uncharacterized protein</fullName>
    </submittedName>
</protein>
<keyword evidence="4" id="KW-1185">Reference proteome</keyword>
<feature type="chain" id="PRO_5036477450" evidence="2">
    <location>
        <begin position="19"/>
        <end position="208"/>
    </location>
</feature>
<dbReference type="AlphaFoldDB" id="A0A8W8NND2"/>
<feature type="signal peptide" evidence="2">
    <location>
        <begin position="1"/>
        <end position="18"/>
    </location>
</feature>
<evidence type="ECO:0000256" key="2">
    <source>
        <dbReference type="SAM" id="SignalP"/>
    </source>
</evidence>
<reference evidence="3" key="1">
    <citation type="submission" date="2022-08" db="UniProtKB">
        <authorList>
            <consortium name="EnsemblMetazoa"/>
        </authorList>
    </citation>
    <scope>IDENTIFICATION</scope>
    <source>
        <strain evidence="3">05x7-T-G4-1.051#20</strain>
    </source>
</reference>
<keyword evidence="1" id="KW-0812">Transmembrane</keyword>
<keyword evidence="1" id="KW-1133">Transmembrane helix</keyword>
<evidence type="ECO:0000313" key="3">
    <source>
        <dbReference type="EnsemblMetazoa" id="G8239.2:cds"/>
    </source>
</evidence>